<dbReference type="PANTHER" id="PTHR30466:SF1">
    <property type="entry name" value="FMN REDUCTASE (NADH) RUTF"/>
    <property type="match status" value="1"/>
</dbReference>
<accession>A0A1W2BUV1</accession>
<dbReference type="SUPFAM" id="SSF50475">
    <property type="entry name" value="FMN-binding split barrel"/>
    <property type="match status" value="1"/>
</dbReference>
<keyword evidence="5" id="KW-1185">Reference proteome</keyword>
<dbReference type="OrthoDB" id="9799749at2"/>
<dbReference type="STRING" id="112901.SAMN04488500_108181"/>
<name>A0A1W2BUV1_9FIRM</name>
<gene>
    <name evidence="4" type="ORF">SAMN04488500_108181</name>
</gene>
<dbReference type="InterPro" id="IPR050268">
    <property type="entry name" value="NADH-dep_flavin_reductase"/>
</dbReference>
<evidence type="ECO:0000259" key="3">
    <source>
        <dbReference type="PROSITE" id="PS50903"/>
    </source>
</evidence>
<dbReference type="AlphaFoldDB" id="A0A1W2BUV1"/>
<dbReference type="PANTHER" id="PTHR30466">
    <property type="entry name" value="FLAVIN REDUCTASE"/>
    <property type="match status" value="1"/>
</dbReference>
<feature type="domain" description="Rubredoxin-like" evidence="3">
    <location>
        <begin position="46"/>
        <end position="80"/>
    </location>
</feature>
<evidence type="ECO:0000256" key="1">
    <source>
        <dbReference type="ARBA" id="ARBA00001965"/>
    </source>
</evidence>
<dbReference type="SMART" id="SM00903">
    <property type="entry name" value="Flavin_Reduct"/>
    <property type="match status" value="1"/>
</dbReference>
<proteinExistence type="predicted"/>
<dbReference type="Pfam" id="PF21349">
    <property type="entry name" value="RUBY_RBDX"/>
    <property type="match status" value="2"/>
</dbReference>
<feature type="domain" description="Rubredoxin-like" evidence="3">
    <location>
        <begin position="1"/>
        <end position="35"/>
    </location>
</feature>
<dbReference type="InterPro" id="IPR002563">
    <property type="entry name" value="Flavin_Rdtase-like_dom"/>
</dbReference>
<evidence type="ECO:0000313" key="4">
    <source>
        <dbReference type="EMBL" id="SMC76753.1"/>
    </source>
</evidence>
<evidence type="ECO:0000256" key="2">
    <source>
        <dbReference type="ARBA" id="ARBA00023002"/>
    </source>
</evidence>
<dbReference type="EMBL" id="FWXI01000008">
    <property type="protein sequence ID" value="SMC76753.1"/>
    <property type="molecule type" value="Genomic_DNA"/>
</dbReference>
<dbReference type="InterPro" id="IPR024934">
    <property type="entry name" value="Rubredoxin-like_dom"/>
</dbReference>
<sequence>MNKWRCNVCGYIHEGDKPPAECPICGVGPEDFVVVKELAAEQQLAVKRWKCTVCDYVHTGDTPPDSCPLCGVGSELFVLLLDEAVKLTREAVAEAGPETANSALDKISYGLYIVTSIKDNTINGQCCNTVFQVTSNPLRVSICLNKNNLTHEYVVASGVFAVSMLGSDQTDAVRRFGYQSGRNVDKFAGIEYIFGKNGCPILKDCLAYIEAKVLPDKTVDIGTHTLFIADVTSGRMVANAEALTYSLYRRSKR</sequence>
<dbReference type="CDD" id="cd00729">
    <property type="entry name" value="rubredoxin_SM"/>
    <property type="match status" value="1"/>
</dbReference>
<dbReference type="SUPFAM" id="SSF57802">
    <property type="entry name" value="Rubredoxin-like"/>
    <property type="match status" value="2"/>
</dbReference>
<dbReference type="GO" id="GO:0010181">
    <property type="term" value="F:FMN binding"/>
    <property type="evidence" value="ECO:0007669"/>
    <property type="project" value="InterPro"/>
</dbReference>
<dbReference type="GO" id="GO:0005506">
    <property type="term" value="F:iron ion binding"/>
    <property type="evidence" value="ECO:0007669"/>
    <property type="project" value="InterPro"/>
</dbReference>
<dbReference type="PROSITE" id="PS50903">
    <property type="entry name" value="RUBREDOXIN_LIKE"/>
    <property type="match status" value="2"/>
</dbReference>
<organism evidence="4 5">
    <name type="scientific">Sporomusa malonica</name>
    <dbReference type="NCBI Taxonomy" id="112901"/>
    <lineage>
        <taxon>Bacteria</taxon>
        <taxon>Bacillati</taxon>
        <taxon>Bacillota</taxon>
        <taxon>Negativicutes</taxon>
        <taxon>Selenomonadales</taxon>
        <taxon>Sporomusaceae</taxon>
        <taxon>Sporomusa</taxon>
    </lineage>
</organism>
<dbReference type="GO" id="GO:0042602">
    <property type="term" value="F:riboflavin reductase (NADPH) activity"/>
    <property type="evidence" value="ECO:0007669"/>
    <property type="project" value="TreeGrafter"/>
</dbReference>
<dbReference type="InterPro" id="IPR012349">
    <property type="entry name" value="Split_barrel_FMN-bd"/>
</dbReference>
<dbReference type="RefSeq" id="WP_084575877.1">
    <property type="nucleotide sequence ID" value="NZ_CP155572.1"/>
</dbReference>
<dbReference type="Pfam" id="PF01613">
    <property type="entry name" value="Flavin_Reduct"/>
    <property type="match status" value="1"/>
</dbReference>
<protein>
    <submittedName>
        <fullName evidence="4">NADH-FMN oxidoreductase RutF, flavin reductase (DIM6/NTAB) family</fullName>
    </submittedName>
</protein>
<dbReference type="Gene3D" id="2.20.28.10">
    <property type="match status" value="2"/>
</dbReference>
<evidence type="ECO:0000313" key="5">
    <source>
        <dbReference type="Proteomes" id="UP000192738"/>
    </source>
</evidence>
<reference evidence="4 5" key="1">
    <citation type="submission" date="2017-04" db="EMBL/GenBank/DDBJ databases">
        <authorList>
            <person name="Afonso C.L."/>
            <person name="Miller P.J."/>
            <person name="Scott M.A."/>
            <person name="Spackman E."/>
            <person name="Goraichik I."/>
            <person name="Dimitrov K.M."/>
            <person name="Suarez D.L."/>
            <person name="Swayne D.E."/>
        </authorList>
    </citation>
    <scope>NUCLEOTIDE SEQUENCE [LARGE SCALE GENOMIC DNA]</scope>
    <source>
        <strain evidence="4 5">DSM 5090</strain>
    </source>
</reference>
<dbReference type="Gene3D" id="2.30.110.10">
    <property type="entry name" value="Electron Transport, Fmn-binding Protein, Chain A"/>
    <property type="match status" value="1"/>
</dbReference>
<keyword evidence="2" id="KW-0560">Oxidoreductase</keyword>
<dbReference type="InterPro" id="IPR048574">
    <property type="entry name" value="RUBY_RBDX"/>
</dbReference>
<comment type="cofactor">
    <cofactor evidence="1">
        <name>Fe(3+)</name>
        <dbReference type="ChEBI" id="CHEBI:29034"/>
    </cofactor>
</comment>
<dbReference type="Proteomes" id="UP000192738">
    <property type="component" value="Unassembled WGS sequence"/>
</dbReference>